<dbReference type="SUPFAM" id="SSF56784">
    <property type="entry name" value="HAD-like"/>
    <property type="match status" value="1"/>
</dbReference>
<dbReference type="Pfam" id="PF00122">
    <property type="entry name" value="E1-E2_ATPase"/>
    <property type="match status" value="1"/>
</dbReference>
<dbReference type="InterPro" id="IPR008250">
    <property type="entry name" value="ATPase_P-typ_transduc_dom_A_sf"/>
</dbReference>
<feature type="domain" description="Cation-transporting P-type ATPase N-terminal" evidence="13">
    <location>
        <begin position="6"/>
        <end position="79"/>
    </location>
</feature>
<feature type="transmembrane region" description="Helical" evidence="12">
    <location>
        <begin position="782"/>
        <end position="801"/>
    </location>
</feature>
<dbReference type="PRINTS" id="PR00120">
    <property type="entry name" value="HATPASE"/>
</dbReference>
<dbReference type="SFLD" id="SFLDG00002">
    <property type="entry name" value="C1.7:_P-type_atpase_like"/>
    <property type="match status" value="1"/>
</dbReference>
<keyword evidence="11 12" id="KW-0472">Membrane</keyword>
<dbReference type="SUPFAM" id="SSF81660">
    <property type="entry name" value="Metal cation-transporting ATPase, ATP-binding domain N"/>
    <property type="match status" value="1"/>
</dbReference>
<dbReference type="InterPro" id="IPR059000">
    <property type="entry name" value="ATPase_P-type_domA"/>
</dbReference>
<dbReference type="Pfam" id="PF00690">
    <property type="entry name" value="Cation_ATPase_N"/>
    <property type="match status" value="1"/>
</dbReference>
<evidence type="ECO:0000256" key="12">
    <source>
        <dbReference type="SAM" id="Phobius"/>
    </source>
</evidence>
<dbReference type="GO" id="GO:0016887">
    <property type="term" value="F:ATP hydrolysis activity"/>
    <property type="evidence" value="ECO:0007669"/>
    <property type="project" value="InterPro"/>
</dbReference>
<feature type="transmembrane region" description="Helical" evidence="12">
    <location>
        <begin position="273"/>
        <end position="298"/>
    </location>
</feature>
<evidence type="ECO:0000256" key="1">
    <source>
        <dbReference type="ARBA" id="ARBA00004651"/>
    </source>
</evidence>
<dbReference type="Proteomes" id="UP000034644">
    <property type="component" value="Unassembled WGS sequence"/>
</dbReference>
<keyword evidence="8" id="KW-0460">Magnesium</keyword>
<dbReference type="SMART" id="SM00831">
    <property type="entry name" value="Cation_ATPase_N"/>
    <property type="match status" value="1"/>
</dbReference>
<evidence type="ECO:0000256" key="7">
    <source>
        <dbReference type="ARBA" id="ARBA00022840"/>
    </source>
</evidence>
<comment type="similarity">
    <text evidence="2">Belongs to the cation transport ATPase (P-type) (TC 3.A.3) family. Type IIA subfamily.</text>
</comment>
<dbReference type="PROSITE" id="PS00154">
    <property type="entry name" value="ATPASE_E1_E2"/>
    <property type="match status" value="1"/>
</dbReference>
<sequence>METEKPWHNLSVERVLKRLETGKNGLTESEAARRLKEFGLNKLPEKKRKTRLLILLNQFKSPLVYLLFAASIVSFMFRNMADGYFILAAVGLTVLFGWIQEARAEAALEKLKQLVQLKAKVMRDGEEKEILAEHLVPGDVILLNEGDKIQADIRLFESKNLEVNEANLTGESMPVSKSEEVLPAEKALPERKNMLFMATVIVRGRGKGIVVGAGLNTEIGKIAGAIQEIGEEATPLQKKLSKFSVALSLIIGILAFVIFGLGLAIGISFSEIFATAVAVAVAAIPEGLIVTVTVILVIGMRRLLKENALVRQMVAAETLGATTVICSDKTGTITEGEMKVAEIYTEGDGEEKELTLKIAMLASDARVENPQDNFTDWRLTGDPTEKALIVAALEAGLAGDYLKKEKMLLDEIPFESVNKFMAHLYDGKIGLAGAKAAMKENLIFMKGAPEKILASSERFLKDGHEKKLDPEESRRLRGVYEDFSKRGLRLLAVGYKLAEGRRTKFLEIAEPLSGLTLVGFIGLKDPIRQNVKESLELVRKAGVKVIMITGDNKLTAKTIAEELGFSVALSNILEGEELERMSDEELKRRVQDILIYARVSPSDKLRIVTALKNKGEIVAMTGDGVNDAPAIKRADIGVAVGSASEVTKEVSDMIILDNNFKTIVTAIEEGRGIFDNIKKVVLYLLSDSFSEVFLIVASLLAGFPLPILPAQILWINLVEDSLPSFALAFEPKEKEAMNEPPRKADAPLFDAEMKSVVFAVSVISVIMLLALFYWAMQIYDDISYVRTLVFAGLGINTLFYVFALKSLRKSVFHMDFFSNKYLLAAVGIGLVMLALPLYVPFLQNVLRVQPLGVAEWGVISGIGVVSVLAIEVIKWTFRKMRAETILKS</sequence>
<dbReference type="InterPro" id="IPR004014">
    <property type="entry name" value="ATPase_P-typ_cation-transptr_N"/>
</dbReference>
<dbReference type="SFLD" id="SFLDS00003">
    <property type="entry name" value="Haloacid_Dehalogenase"/>
    <property type="match status" value="1"/>
</dbReference>
<proteinExistence type="inferred from homology"/>
<keyword evidence="10 12" id="KW-1133">Transmembrane helix</keyword>
<dbReference type="InterPro" id="IPR006068">
    <property type="entry name" value="ATPase_P-typ_cation-transptr_C"/>
</dbReference>
<dbReference type="InterPro" id="IPR023298">
    <property type="entry name" value="ATPase_P-typ_TM_dom_sf"/>
</dbReference>
<dbReference type="SUPFAM" id="SSF81653">
    <property type="entry name" value="Calcium ATPase, transduction domain A"/>
    <property type="match status" value="1"/>
</dbReference>
<dbReference type="Gene3D" id="3.40.50.1000">
    <property type="entry name" value="HAD superfamily/HAD-like"/>
    <property type="match status" value="1"/>
</dbReference>
<dbReference type="GO" id="GO:0005524">
    <property type="term" value="F:ATP binding"/>
    <property type="evidence" value="ECO:0007669"/>
    <property type="project" value="UniProtKB-KW"/>
</dbReference>
<feature type="transmembrane region" description="Helical" evidence="12">
    <location>
        <begin position="83"/>
        <end position="100"/>
    </location>
</feature>
<evidence type="ECO:0000256" key="11">
    <source>
        <dbReference type="ARBA" id="ARBA00023136"/>
    </source>
</evidence>
<dbReference type="FunFam" id="2.70.150.10:FF:000160">
    <property type="entry name" value="Sarcoplasmic/endoplasmic reticulum calcium ATPase 1"/>
    <property type="match status" value="1"/>
</dbReference>
<evidence type="ECO:0000313" key="14">
    <source>
        <dbReference type="EMBL" id="KKU19312.1"/>
    </source>
</evidence>
<protein>
    <submittedName>
        <fullName evidence="14">Calcium-translocating P-type ATPase, PMCA-type</fullName>
    </submittedName>
</protein>
<evidence type="ECO:0000256" key="9">
    <source>
        <dbReference type="ARBA" id="ARBA00022967"/>
    </source>
</evidence>
<name>A0A0G1NG41_9BACT</name>
<evidence type="ECO:0000313" key="15">
    <source>
        <dbReference type="Proteomes" id="UP000034644"/>
    </source>
</evidence>
<dbReference type="Pfam" id="PF00689">
    <property type="entry name" value="Cation_ATPase_C"/>
    <property type="match status" value="1"/>
</dbReference>
<evidence type="ECO:0000256" key="5">
    <source>
        <dbReference type="ARBA" id="ARBA00022692"/>
    </source>
</evidence>
<evidence type="ECO:0000256" key="6">
    <source>
        <dbReference type="ARBA" id="ARBA00022741"/>
    </source>
</evidence>
<dbReference type="Gene3D" id="1.20.1110.10">
    <property type="entry name" value="Calcium-transporting ATPase, transmembrane domain"/>
    <property type="match status" value="2"/>
</dbReference>
<evidence type="ECO:0000259" key="13">
    <source>
        <dbReference type="SMART" id="SM00831"/>
    </source>
</evidence>
<dbReference type="InterPro" id="IPR044492">
    <property type="entry name" value="P_typ_ATPase_HD_dom"/>
</dbReference>
<dbReference type="PRINTS" id="PR00119">
    <property type="entry name" value="CATATPASE"/>
</dbReference>
<feature type="transmembrane region" description="Helical" evidence="12">
    <location>
        <begin position="245"/>
        <end position="267"/>
    </location>
</feature>
<dbReference type="PATRIC" id="fig|1618614.3.peg.117"/>
<dbReference type="PANTHER" id="PTHR43294">
    <property type="entry name" value="SODIUM/POTASSIUM-TRANSPORTING ATPASE SUBUNIT ALPHA"/>
    <property type="match status" value="1"/>
</dbReference>
<dbReference type="Pfam" id="PF13246">
    <property type="entry name" value="Cation_ATPase"/>
    <property type="match status" value="1"/>
</dbReference>
<reference evidence="14 15" key="1">
    <citation type="journal article" date="2015" name="Nature">
        <title>rRNA introns, odd ribosomes, and small enigmatic genomes across a large radiation of phyla.</title>
        <authorList>
            <person name="Brown C.T."/>
            <person name="Hug L.A."/>
            <person name="Thomas B.C."/>
            <person name="Sharon I."/>
            <person name="Castelle C.J."/>
            <person name="Singh A."/>
            <person name="Wilkins M.J."/>
            <person name="Williams K.H."/>
            <person name="Banfield J.F."/>
        </authorList>
    </citation>
    <scope>NUCLEOTIDE SEQUENCE [LARGE SCALE GENOMIC DNA]</scope>
</reference>
<evidence type="ECO:0000256" key="10">
    <source>
        <dbReference type="ARBA" id="ARBA00022989"/>
    </source>
</evidence>
<dbReference type="EMBL" id="LCLO01000007">
    <property type="protein sequence ID" value="KKU19312.1"/>
    <property type="molecule type" value="Genomic_DNA"/>
</dbReference>
<keyword evidence="3" id="KW-1003">Cell membrane</keyword>
<dbReference type="InterPro" id="IPR018303">
    <property type="entry name" value="ATPase_P-typ_P_site"/>
</dbReference>
<evidence type="ECO:0000256" key="8">
    <source>
        <dbReference type="ARBA" id="ARBA00022842"/>
    </source>
</evidence>
<evidence type="ECO:0000256" key="3">
    <source>
        <dbReference type="ARBA" id="ARBA00022475"/>
    </source>
</evidence>
<dbReference type="InterPro" id="IPR023299">
    <property type="entry name" value="ATPase_P-typ_cyto_dom_N"/>
</dbReference>
<dbReference type="Gene3D" id="3.40.1110.10">
    <property type="entry name" value="Calcium-transporting ATPase, cytoplasmic domain N"/>
    <property type="match status" value="1"/>
</dbReference>
<dbReference type="InterPro" id="IPR050510">
    <property type="entry name" value="Cation_transp_ATPase_P-type"/>
</dbReference>
<dbReference type="Gene3D" id="2.70.150.10">
    <property type="entry name" value="Calcium-transporting ATPase, cytoplasmic transduction domain A"/>
    <property type="match status" value="1"/>
</dbReference>
<organism evidence="14 15">
    <name type="scientific">Candidatus Azambacteria bacterium GW2011_GWA2_45_90</name>
    <dbReference type="NCBI Taxonomy" id="1618614"/>
    <lineage>
        <taxon>Bacteria</taxon>
        <taxon>Candidatus Azamiibacteriota</taxon>
    </lineage>
</organism>
<keyword evidence="6" id="KW-0547">Nucleotide-binding</keyword>
<dbReference type="AlphaFoldDB" id="A0A0G1NG41"/>
<feature type="transmembrane region" description="Helical" evidence="12">
    <location>
        <begin position="853"/>
        <end position="873"/>
    </location>
</feature>
<dbReference type="PANTHER" id="PTHR43294:SF21">
    <property type="entry name" value="CATION TRANSPORTING ATPASE"/>
    <property type="match status" value="1"/>
</dbReference>
<accession>A0A0G1NG41</accession>
<dbReference type="Pfam" id="PF08282">
    <property type="entry name" value="Hydrolase_3"/>
    <property type="match status" value="1"/>
</dbReference>
<dbReference type="SFLD" id="SFLDF00027">
    <property type="entry name" value="p-type_atpase"/>
    <property type="match status" value="1"/>
</dbReference>
<evidence type="ECO:0000256" key="2">
    <source>
        <dbReference type="ARBA" id="ARBA00005675"/>
    </source>
</evidence>
<dbReference type="InterPro" id="IPR036412">
    <property type="entry name" value="HAD-like_sf"/>
</dbReference>
<dbReference type="SUPFAM" id="SSF81665">
    <property type="entry name" value="Calcium ATPase, transmembrane domain M"/>
    <property type="match status" value="1"/>
</dbReference>
<comment type="caution">
    <text evidence="14">The sequence shown here is derived from an EMBL/GenBank/DDBJ whole genome shotgun (WGS) entry which is preliminary data.</text>
</comment>
<keyword evidence="9" id="KW-1278">Translocase</keyword>
<feature type="transmembrane region" description="Helical" evidence="12">
    <location>
        <begin position="821"/>
        <end position="841"/>
    </location>
</feature>
<keyword evidence="4" id="KW-0597">Phosphoprotein</keyword>
<dbReference type="GO" id="GO:0005886">
    <property type="term" value="C:plasma membrane"/>
    <property type="evidence" value="ECO:0007669"/>
    <property type="project" value="UniProtKB-SubCell"/>
</dbReference>
<keyword evidence="5 12" id="KW-0812">Transmembrane</keyword>
<dbReference type="NCBIfam" id="TIGR01494">
    <property type="entry name" value="ATPase_P-type"/>
    <property type="match status" value="2"/>
</dbReference>
<evidence type="ECO:0000256" key="4">
    <source>
        <dbReference type="ARBA" id="ARBA00022553"/>
    </source>
</evidence>
<feature type="transmembrane region" description="Helical" evidence="12">
    <location>
        <begin position="756"/>
        <end position="776"/>
    </location>
</feature>
<gene>
    <name evidence="14" type="ORF">UX27_C0007G0006</name>
</gene>
<dbReference type="InterPro" id="IPR001757">
    <property type="entry name" value="P_typ_ATPase"/>
</dbReference>
<feature type="transmembrane region" description="Helical" evidence="12">
    <location>
        <begin position="52"/>
        <end position="77"/>
    </location>
</feature>
<comment type="subcellular location">
    <subcellularLocation>
        <location evidence="1">Cell membrane</location>
        <topology evidence="1">Multi-pass membrane protein</topology>
    </subcellularLocation>
</comment>
<keyword evidence="7" id="KW-0067">ATP-binding</keyword>
<dbReference type="InterPro" id="IPR023214">
    <property type="entry name" value="HAD_sf"/>
</dbReference>